<reference evidence="8" key="1">
    <citation type="submission" date="2021-05" db="EMBL/GenBank/DDBJ databases">
        <title>A free-living protist that lacks canonical eukaryotic 1 DNA replication and segregation systems.</title>
        <authorList>
            <person name="Salas-Leiva D.E."/>
            <person name="Tromer E.C."/>
            <person name="Curtis B.A."/>
            <person name="Jerlstrom-Hultqvist J."/>
            <person name="Kolisko M."/>
            <person name="Yi Z."/>
            <person name="Salas-Leiva J.S."/>
            <person name="Gallot-Lavallee L."/>
            <person name="Kops G.J.P.L."/>
            <person name="Archibald J.M."/>
            <person name="Simpson A.G.B."/>
            <person name="Roger A.J."/>
        </authorList>
    </citation>
    <scope>NUCLEOTIDE SEQUENCE</scope>
    <source>
        <strain evidence="8">BICM</strain>
    </source>
</reference>
<evidence type="ECO:0000256" key="3">
    <source>
        <dbReference type="ARBA" id="ARBA00022490"/>
    </source>
</evidence>
<dbReference type="Gene3D" id="1.25.10.10">
    <property type="entry name" value="Leucine-rich Repeat Variant"/>
    <property type="match status" value="1"/>
</dbReference>
<keyword evidence="2" id="KW-0813">Transport</keyword>
<dbReference type="AlphaFoldDB" id="A0A8J6ASR3"/>
<dbReference type="SUPFAM" id="SSF48371">
    <property type="entry name" value="ARM repeat"/>
    <property type="match status" value="2"/>
</dbReference>
<evidence type="ECO:0000256" key="4">
    <source>
        <dbReference type="ARBA" id="ARBA00022737"/>
    </source>
</evidence>
<evidence type="ECO:0000256" key="5">
    <source>
        <dbReference type="ARBA" id="ARBA00022927"/>
    </source>
</evidence>
<dbReference type="InterPro" id="IPR011989">
    <property type="entry name" value="ARM-like"/>
</dbReference>
<evidence type="ECO:0000259" key="7">
    <source>
        <dbReference type="Pfam" id="PF23227"/>
    </source>
</evidence>
<protein>
    <recommendedName>
        <fullName evidence="7">Maestro/Maestro-like HEAT-repeats domain-containing protein</fullName>
    </recommendedName>
</protein>
<dbReference type="GO" id="GO:0005737">
    <property type="term" value="C:cytoplasm"/>
    <property type="evidence" value="ECO:0007669"/>
    <property type="project" value="UniProtKB-SubCell"/>
</dbReference>
<accession>A0A8J6ASR3</accession>
<keyword evidence="3" id="KW-0963">Cytoplasm</keyword>
<evidence type="ECO:0000256" key="1">
    <source>
        <dbReference type="ARBA" id="ARBA00004496"/>
    </source>
</evidence>
<dbReference type="Pfam" id="PF18808">
    <property type="entry name" value="Importin_rep_4"/>
    <property type="match status" value="1"/>
</dbReference>
<keyword evidence="9" id="KW-1185">Reference proteome</keyword>
<dbReference type="InterPro" id="IPR041653">
    <property type="entry name" value="Importin_rep_4"/>
</dbReference>
<feature type="coiled-coil region" evidence="6">
    <location>
        <begin position="834"/>
        <end position="861"/>
    </location>
</feature>
<evidence type="ECO:0000313" key="9">
    <source>
        <dbReference type="Proteomes" id="UP000717585"/>
    </source>
</evidence>
<evidence type="ECO:0000256" key="6">
    <source>
        <dbReference type="SAM" id="Coils"/>
    </source>
</evidence>
<comment type="subcellular location">
    <subcellularLocation>
        <location evidence="1">Cytoplasm</location>
    </subcellularLocation>
</comment>
<dbReference type="InterPro" id="IPR016024">
    <property type="entry name" value="ARM-type_fold"/>
</dbReference>
<evidence type="ECO:0000256" key="2">
    <source>
        <dbReference type="ARBA" id="ARBA00022448"/>
    </source>
</evidence>
<gene>
    <name evidence="8" type="ORF">J8273_3277</name>
</gene>
<feature type="domain" description="Maestro/Maestro-like HEAT-repeats" evidence="7">
    <location>
        <begin position="420"/>
        <end position="542"/>
    </location>
</feature>
<keyword evidence="4" id="KW-0677">Repeat</keyword>
<proteinExistence type="predicted"/>
<dbReference type="PANTHER" id="PTHR10527">
    <property type="entry name" value="IMPORTIN BETA"/>
    <property type="match status" value="1"/>
</dbReference>
<sequence>MDSVAAQVRALLLDTLDGNKVGEAERQLSQVAPLQFVEALVMLLSDGDLNVRRLVLVHLRRLLGNLSRKNWEGAELANEKDRMRPMIEKIMTFLVEVLNSGALDHVFAKPIAELYISCVNLAISIDGIESTILVNSVVTIMSVLEAMNATSAPITETALIVTAKLQYYFHHILSSNRGPEYHAGLIHALSSGVQHPDGDVRLNASLATQNIIETVEEEHVERYTVLIPPMASALGGFIGSGDEYRSREILNHMVELGSSQPLIYRSHAADVANMILQIITTPDVIQEIRSGAVELGVALCTSAPRMMREVPNFVQTFFPTLMTFMTELDDDIDGWLTTDDPDQMDEGFEQGSPIEMAETAVDSVAIAIGGQLLLPVLFDVLPQFSHNDDWKYRHAGIMTVGIVAEGMERVITPEHVEQLIGMIDAARKDPHPRVRWACMNSLGHMASDLPDIMHSPEFTGRVLEMFIQMVSNPEETDRVKAHAIAAISNFCLDSDAEVLKPFLPRILENLANMLGSARRLCRMQALSTVGDVAVCASDEFRAYYASFMPGLINVLTVSTAPEDAAIRARAITTITNIGLTAGRERFLADAQAVMAVLMQQSEQGLLVATGDGSDDITQYFHSGFSGLARALKEGFSDFVPKVMPQLLQTAVQSAQLTTTIPPGAEENDIIEIGGERYYSPSAIIDDIVSAMRAIGIIFRQCPAACMGYTEQAMSIAEEKSGYLHSDEARAEAATLVSAIGVVLCFVNKHTGQDVSAALKHCLDGIVEMFNDESMMEAIEAQISGLVRIVNKGHDLDVVKNALPMLCSVGEECNSLCRILLQEAQDVDRGELYDQADQAEQLEQVQEEVDSLVAEVAALYMALFEHFGTDVMQVKIPSGSKLKPNKRFHTYLDNHLKQWFAHSSNMQTSGLVVCSALIQYANTDKNALGHASNAIRFALEKVNDHTSKANLKQLAFSLLGLAATHLPRYVVDVCSDLINACLAQINTGAREAVVNDNAYNCIARIACSQELSSINGLFDRSQLLAGWFDALPLTKDDEEIAYANKLLLELVNNNEPAVVGTPQALAKVVELFVKAYGTSDTKPYDPELSAGMRAVLFQCQQSQDGQAALTEASQKLRQLGAPYDTKLEGILSG</sequence>
<dbReference type="GO" id="GO:0006606">
    <property type="term" value="P:protein import into nucleus"/>
    <property type="evidence" value="ECO:0007669"/>
    <property type="project" value="InterPro"/>
</dbReference>
<evidence type="ECO:0000313" key="8">
    <source>
        <dbReference type="EMBL" id="KAG9393148.1"/>
    </source>
</evidence>
<dbReference type="OrthoDB" id="543373at2759"/>
<name>A0A8J6ASR3_9EUKA</name>
<dbReference type="Proteomes" id="UP000717585">
    <property type="component" value="Unassembled WGS sequence"/>
</dbReference>
<keyword evidence="6" id="KW-0175">Coiled coil</keyword>
<dbReference type="InterPro" id="IPR040122">
    <property type="entry name" value="Importin_beta"/>
</dbReference>
<dbReference type="GO" id="GO:0005634">
    <property type="term" value="C:nucleus"/>
    <property type="evidence" value="ECO:0007669"/>
    <property type="project" value="UniProtKB-SubCell"/>
</dbReference>
<keyword evidence="5" id="KW-0653">Protein transport</keyword>
<organism evidence="8 9">
    <name type="scientific">Carpediemonas membranifera</name>
    <dbReference type="NCBI Taxonomy" id="201153"/>
    <lineage>
        <taxon>Eukaryota</taxon>
        <taxon>Metamonada</taxon>
        <taxon>Carpediemonas-like organisms</taxon>
        <taxon>Carpediemonas</taxon>
    </lineage>
</organism>
<dbReference type="InterPro" id="IPR055406">
    <property type="entry name" value="HEAT_Maestro"/>
</dbReference>
<dbReference type="EMBL" id="JAHDYR010000025">
    <property type="protein sequence ID" value="KAG9393148.1"/>
    <property type="molecule type" value="Genomic_DNA"/>
</dbReference>
<dbReference type="Pfam" id="PF23227">
    <property type="entry name" value="HEAT_MROH2B_C"/>
    <property type="match status" value="1"/>
</dbReference>
<comment type="caution">
    <text evidence="8">The sequence shown here is derived from an EMBL/GenBank/DDBJ whole genome shotgun (WGS) entry which is preliminary data.</text>
</comment>